<gene>
    <name evidence="2" type="primary">pol_4433</name>
    <name evidence="2" type="ORF">NPIL_620891</name>
</gene>
<dbReference type="EMBL" id="BMAW01079088">
    <property type="protein sequence ID" value="GFU13950.1"/>
    <property type="molecule type" value="Genomic_DNA"/>
</dbReference>
<dbReference type="AlphaFoldDB" id="A0A8X6QE18"/>
<organism evidence="2 3">
    <name type="scientific">Nephila pilipes</name>
    <name type="common">Giant wood spider</name>
    <name type="synonym">Nephila maculata</name>
    <dbReference type="NCBI Taxonomy" id="299642"/>
    <lineage>
        <taxon>Eukaryota</taxon>
        <taxon>Metazoa</taxon>
        <taxon>Ecdysozoa</taxon>
        <taxon>Arthropoda</taxon>
        <taxon>Chelicerata</taxon>
        <taxon>Arachnida</taxon>
        <taxon>Araneae</taxon>
        <taxon>Araneomorphae</taxon>
        <taxon>Entelegynae</taxon>
        <taxon>Araneoidea</taxon>
        <taxon>Nephilidae</taxon>
        <taxon>Nephila</taxon>
    </lineage>
</organism>
<keyword evidence="3" id="KW-1185">Reference proteome</keyword>
<dbReference type="GO" id="GO:0003676">
    <property type="term" value="F:nucleic acid binding"/>
    <property type="evidence" value="ECO:0007669"/>
    <property type="project" value="InterPro"/>
</dbReference>
<evidence type="ECO:0000313" key="3">
    <source>
        <dbReference type="Proteomes" id="UP000887013"/>
    </source>
</evidence>
<dbReference type="InterPro" id="IPR041588">
    <property type="entry name" value="Integrase_H2C2"/>
</dbReference>
<accession>A0A8X6QE18</accession>
<dbReference type="Proteomes" id="UP000887013">
    <property type="component" value="Unassembled WGS sequence"/>
</dbReference>
<evidence type="ECO:0000259" key="1">
    <source>
        <dbReference type="Pfam" id="PF17921"/>
    </source>
</evidence>
<proteinExistence type="predicted"/>
<dbReference type="PANTHER" id="PTHR47266">
    <property type="entry name" value="ENDONUCLEASE-RELATED"/>
    <property type="match status" value="1"/>
</dbReference>
<dbReference type="Pfam" id="PF17921">
    <property type="entry name" value="Integrase_H2C2"/>
    <property type="match status" value="1"/>
</dbReference>
<protein>
    <submittedName>
        <fullName evidence="2">Retrovirus-related Pol polyprotein from transposon opus</fullName>
    </submittedName>
</protein>
<dbReference type="OrthoDB" id="6431426at2759"/>
<comment type="caution">
    <text evidence="2">The sequence shown here is derived from an EMBL/GenBank/DDBJ whole genome shotgun (WGS) entry which is preliminary data.</text>
</comment>
<dbReference type="Gene3D" id="3.30.420.10">
    <property type="entry name" value="Ribonuclease H-like superfamily/Ribonuclease H"/>
    <property type="match status" value="1"/>
</dbReference>
<dbReference type="InterPro" id="IPR036397">
    <property type="entry name" value="RNaseH_sf"/>
</dbReference>
<name>A0A8X6QE18_NEPPI</name>
<evidence type="ECO:0000313" key="2">
    <source>
        <dbReference type="EMBL" id="GFU13950.1"/>
    </source>
</evidence>
<reference evidence="2" key="1">
    <citation type="submission" date="2020-08" db="EMBL/GenBank/DDBJ databases">
        <title>Multicomponent nature underlies the extraordinary mechanical properties of spider dragline silk.</title>
        <authorList>
            <person name="Kono N."/>
            <person name="Nakamura H."/>
            <person name="Mori M."/>
            <person name="Yoshida Y."/>
            <person name="Ohtoshi R."/>
            <person name="Malay A.D."/>
            <person name="Moran D.A.P."/>
            <person name="Tomita M."/>
            <person name="Numata K."/>
            <person name="Arakawa K."/>
        </authorList>
    </citation>
    <scope>NUCLEOTIDE SEQUENCE</scope>
</reference>
<sequence length="139" mass="16239">MQNSSSLKFKPSTLASAKIFWCDISIPKIRPYIPQKFRLQILQLMHGFAHPSVKSTIKLMTEKYVWSNIKKQVREWAKVCIRCQKCKVTRHTKSKFGEYQAPDERFSVVHIDLIGPLPPSKGMMYCLTCIDRFSWNSQK</sequence>
<dbReference type="Gene3D" id="1.10.340.70">
    <property type="match status" value="1"/>
</dbReference>
<dbReference type="InterPro" id="IPR052160">
    <property type="entry name" value="Gypsy_RT_Integrase-like"/>
</dbReference>
<feature type="domain" description="Integrase zinc-binding" evidence="1">
    <location>
        <begin position="33"/>
        <end position="88"/>
    </location>
</feature>